<feature type="region of interest" description="Disordered" evidence="1">
    <location>
        <begin position="1"/>
        <end position="27"/>
    </location>
</feature>
<keyword evidence="3" id="KW-1185">Reference proteome</keyword>
<organism evidence="2 3">
    <name type="scientific">Nephila pilipes</name>
    <name type="common">Giant wood spider</name>
    <name type="synonym">Nephila maculata</name>
    <dbReference type="NCBI Taxonomy" id="299642"/>
    <lineage>
        <taxon>Eukaryota</taxon>
        <taxon>Metazoa</taxon>
        <taxon>Ecdysozoa</taxon>
        <taxon>Arthropoda</taxon>
        <taxon>Chelicerata</taxon>
        <taxon>Arachnida</taxon>
        <taxon>Araneae</taxon>
        <taxon>Araneomorphae</taxon>
        <taxon>Entelegynae</taxon>
        <taxon>Araneoidea</taxon>
        <taxon>Nephilidae</taxon>
        <taxon>Nephila</taxon>
    </lineage>
</organism>
<dbReference type="Proteomes" id="UP000887013">
    <property type="component" value="Unassembled WGS sequence"/>
</dbReference>
<dbReference type="EMBL" id="BMAW01000990">
    <property type="protein sequence ID" value="GFS71900.1"/>
    <property type="molecule type" value="Genomic_DNA"/>
</dbReference>
<gene>
    <name evidence="2" type="ORF">NPIL_108901</name>
</gene>
<evidence type="ECO:0000313" key="2">
    <source>
        <dbReference type="EMBL" id="GFS71900.1"/>
    </source>
</evidence>
<reference evidence="2" key="1">
    <citation type="submission" date="2020-08" db="EMBL/GenBank/DDBJ databases">
        <title>Multicomponent nature underlies the extraordinary mechanical properties of spider dragline silk.</title>
        <authorList>
            <person name="Kono N."/>
            <person name="Nakamura H."/>
            <person name="Mori M."/>
            <person name="Yoshida Y."/>
            <person name="Ohtoshi R."/>
            <person name="Malay A.D."/>
            <person name="Moran D.A.P."/>
            <person name="Tomita M."/>
            <person name="Numata K."/>
            <person name="Arakawa K."/>
        </authorList>
    </citation>
    <scope>NUCLEOTIDE SEQUENCE</scope>
</reference>
<protein>
    <submittedName>
        <fullName evidence="2">Uncharacterized protein</fullName>
    </submittedName>
</protein>
<sequence length="75" mass="8153">MSPPPVSISMELEKKSKKAASSECNHPSDQQMALIAMNRSGFGGSSKRGMAPSNAASRFSLQILLRSRPFSDQQR</sequence>
<accession>A0A8X6MQ61</accession>
<evidence type="ECO:0000256" key="1">
    <source>
        <dbReference type="SAM" id="MobiDB-lite"/>
    </source>
</evidence>
<name>A0A8X6MQ61_NEPPI</name>
<dbReference type="AlphaFoldDB" id="A0A8X6MQ61"/>
<comment type="caution">
    <text evidence="2">The sequence shown here is derived from an EMBL/GenBank/DDBJ whole genome shotgun (WGS) entry which is preliminary data.</text>
</comment>
<proteinExistence type="predicted"/>
<evidence type="ECO:0000313" key="3">
    <source>
        <dbReference type="Proteomes" id="UP000887013"/>
    </source>
</evidence>